<name>A0A4Y3TT28_9PROT</name>
<organism evidence="2 3">
    <name type="scientific">Acetobacter peroxydans</name>
    <dbReference type="NCBI Taxonomy" id="104098"/>
    <lineage>
        <taxon>Bacteria</taxon>
        <taxon>Pseudomonadati</taxon>
        <taxon>Pseudomonadota</taxon>
        <taxon>Alphaproteobacteria</taxon>
        <taxon>Acetobacterales</taxon>
        <taxon>Acetobacteraceae</taxon>
        <taxon>Acetobacter</taxon>
    </lineage>
</organism>
<evidence type="ECO:0000313" key="2">
    <source>
        <dbReference type="EMBL" id="GEB84267.1"/>
    </source>
</evidence>
<evidence type="ECO:0000313" key="3">
    <source>
        <dbReference type="Proteomes" id="UP000317730"/>
    </source>
</evidence>
<accession>A0A4Y3TT28</accession>
<sequence>MTRIDETNRALPAPNDAELGAADTSGGQIALPFAHRPRFGRTDFVAAPSNAAARAWVLDTEAVTRWPEGRMALWGAGGTGKTHLLSVWAGRYGAPVMEGARLNETAVVDLFQDGGFRAVALDNADAIAREQDLLHLINLVRERRMSLLMVARQPPSRWAVVLPDLLSRLRATASVPMGEAEEDLLHRLLLRLVAERQLVMGPQVTDWLLRRLPRRASAVRDYVALLDQAVMVSGGRITRALAAAALEKLLNGEEERGD</sequence>
<keyword evidence="3" id="KW-1185">Reference proteome</keyword>
<dbReference type="AlphaFoldDB" id="A0A4Y3TT28"/>
<dbReference type="Gene3D" id="3.40.50.300">
    <property type="entry name" value="P-loop containing nucleotide triphosphate hydrolases"/>
    <property type="match status" value="1"/>
</dbReference>
<comment type="caution">
    <text evidence="2">The sequence shown here is derived from an EMBL/GenBank/DDBJ whole genome shotgun (WGS) entry which is preliminary data.</text>
</comment>
<dbReference type="Gene3D" id="1.10.8.60">
    <property type="match status" value="1"/>
</dbReference>
<evidence type="ECO:0000256" key="1">
    <source>
        <dbReference type="SAM" id="MobiDB-lite"/>
    </source>
</evidence>
<dbReference type="Proteomes" id="UP000317730">
    <property type="component" value="Unassembled WGS sequence"/>
</dbReference>
<dbReference type="OrthoDB" id="7390113at2"/>
<reference evidence="2 3" key="1">
    <citation type="submission" date="2019-06" db="EMBL/GenBank/DDBJ databases">
        <title>Whole genome shotgun sequence of Acetobacter peroxydans NBRC 13755.</title>
        <authorList>
            <person name="Hosoyama A."/>
            <person name="Uohara A."/>
            <person name="Ohji S."/>
            <person name="Ichikawa N."/>
        </authorList>
    </citation>
    <scope>NUCLEOTIDE SEQUENCE [LARGE SCALE GENOMIC DNA]</scope>
    <source>
        <strain evidence="2 3">NBRC 13755</strain>
    </source>
</reference>
<dbReference type="SUPFAM" id="SSF52540">
    <property type="entry name" value="P-loop containing nucleoside triphosphate hydrolases"/>
    <property type="match status" value="1"/>
</dbReference>
<protein>
    <submittedName>
        <fullName evidence="2">Regulatory inactivation of DnaA Hda protein</fullName>
    </submittedName>
</protein>
<feature type="region of interest" description="Disordered" evidence="1">
    <location>
        <begin position="1"/>
        <end position="23"/>
    </location>
</feature>
<gene>
    <name evidence="2" type="ORF">APE01nite_00640</name>
</gene>
<dbReference type="EMBL" id="BJMV01000001">
    <property type="protein sequence ID" value="GEB84267.1"/>
    <property type="molecule type" value="Genomic_DNA"/>
</dbReference>
<dbReference type="RefSeq" id="WP_141374238.1">
    <property type="nucleotide sequence ID" value="NZ_BAPL01000016.1"/>
</dbReference>
<proteinExistence type="predicted"/>
<dbReference type="InterPro" id="IPR027417">
    <property type="entry name" value="P-loop_NTPase"/>
</dbReference>